<dbReference type="GO" id="GO:0004930">
    <property type="term" value="F:G protein-coupled receptor activity"/>
    <property type="evidence" value="ECO:0007669"/>
    <property type="project" value="UniProtKB-KW"/>
</dbReference>
<evidence type="ECO:0000313" key="13">
    <source>
        <dbReference type="EMBL" id="VDM54209.1"/>
    </source>
</evidence>
<feature type="transmembrane region" description="Helical" evidence="11">
    <location>
        <begin position="44"/>
        <end position="66"/>
    </location>
</feature>
<keyword evidence="8 10" id="KW-0675">Receptor</keyword>
<dbReference type="Proteomes" id="UP000267027">
    <property type="component" value="Unassembled WGS sequence"/>
</dbReference>
<dbReference type="PANTHER" id="PTHR24248">
    <property type="entry name" value="ADRENERGIC RECEPTOR-RELATED G-PROTEIN COUPLED RECEPTOR"/>
    <property type="match status" value="1"/>
</dbReference>
<keyword evidence="6 11" id="KW-0472">Membrane</keyword>
<dbReference type="OMA" id="TIHRHEY"/>
<dbReference type="InterPro" id="IPR017452">
    <property type="entry name" value="GPCR_Rhodpsn_7TM"/>
</dbReference>
<comment type="similarity">
    <text evidence="10">Belongs to the G-protein coupled receptor 1 family.</text>
</comment>
<dbReference type="PRINTS" id="PR00237">
    <property type="entry name" value="GPCRRHODOPSN"/>
</dbReference>
<dbReference type="PROSITE" id="PS50262">
    <property type="entry name" value="G_PROTEIN_RECEP_F1_2"/>
    <property type="match status" value="1"/>
</dbReference>
<name>A0A0R3PEU0_ANGCS</name>
<sequence>MVVGWRVLSGLLLPVVPTLAVFGNVLVIMAVYREKCLQTVTNMLIVSLAVSDFLVAICVMSFGVYYERNDFKWNIGQFFCNLYLASDVTCSTASILNLLAISLDRYIAISRPISYAQYGACGGRGIISISIVWAVSVLVGLPILLGVNPMEENVG</sequence>
<dbReference type="SUPFAM" id="SSF81321">
    <property type="entry name" value="Family A G protein-coupled receptor-like"/>
    <property type="match status" value="1"/>
</dbReference>
<evidence type="ECO:0000313" key="14">
    <source>
        <dbReference type="Proteomes" id="UP000267027"/>
    </source>
</evidence>
<dbReference type="WBParaSite" id="ACOC_0000262301-mRNA-1">
    <property type="protein sequence ID" value="ACOC_0000262301-mRNA-1"/>
    <property type="gene ID" value="ACOC_0000262301"/>
</dbReference>
<dbReference type="GO" id="GO:0005886">
    <property type="term" value="C:plasma membrane"/>
    <property type="evidence" value="ECO:0007669"/>
    <property type="project" value="UniProtKB-SubCell"/>
</dbReference>
<feature type="transmembrane region" description="Helical" evidence="11">
    <location>
        <begin position="124"/>
        <end position="145"/>
    </location>
</feature>
<evidence type="ECO:0000256" key="5">
    <source>
        <dbReference type="ARBA" id="ARBA00023040"/>
    </source>
</evidence>
<feature type="transmembrane region" description="Helical" evidence="11">
    <location>
        <begin position="82"/>
        <end position="103"/>
    </location>
</feature>
<dbReference type="OrthoDB" id="10034726at2759"/>
<dbReference type="Pfam" id="PF00001">
    <property type="entry name" value="7tm_1"/>
    <property type="match status" value="1"/>
</dbReference>
<accession>A0A0R3PEU0</accession>
<dbReference type="GO" id="GO:0045202">
    <property type="term" value="C:synapse"/>
    <property type="evidence" value="ECO:0007669"/>
    <property type="project" value="GOC"/>
</dbReference>
<feature type="transmembrane region" description="Helical" evidence="11">
    <location>
        <begin position="12"/>
        <end position="32"/>
    </location>
</feature>
<evidence type="ECO:0000256" key="4">
    <source>
        <dbReference type="ARBA" id="ARBA00022989"/>
    </source>
</evidence>
<feature type="domain" description="G-protein coupled receptors family 1 profile" evidence="12">
    <location>
        <begin position="23"/>
        <end position="155"/>
    </location>
</feature>
<evidence type="ECO:0000256" key="8">
    <source>
        <dbReference type="ARBA" id="ARBA00023170"/>
    </source>
</evidence>
<keyword evidence="3 10" id="KW-0812">Transmembrane</keyword>
<reference evidence="15" key="1">
    <citation type="submission" date="2017-02" db="UniProtKB">
        <authorList>
            <consortium name="WormBaseParasite"/>
        </authorList>
    </citation>
    <scope>IDENTIFICATION</scope>
</reference>
<dbReference type="GO" id="GO:0001591">
    <property type="term" value="F:dopamine neurotransmitter receptor activity, coupled via Gi/Go"/>
    <property type="evidence" value="ECO:0007669"/>
    <property type="project" value="TreeGrafter"/>
</dbReference>
<evidence type="ECO:0000256" key="10">
    <source>
        <dbReference type="RuleBase" id="RU000688"/>
    </source>
</evidence>
<dbReference type="STRING" id="334426.A0A0R3PEU0"/>
<evidence type="ECO:0000256" key="2">
    <source>
        <dbReference type="ARBA" id="ARBA00022475"/>
    </source>
</evidence>
<evidence type="ECO:0000256" key="6">
    <source>
        <dbReference type="ARBA" id="ARBA00023136"/>
    </source>
</evidence>
<protein>
    <submittedName>
        <fullName evidence="15">G_PROTEIN_RECEP_F1_2 domain-containing protein</fullName>
    </submittedName>
</protein>
<dbReference type="AlphaFoldDB" id="A0A0R3PEU0"/>
<keyword evidence="7" id="KW-1015">Disulfide bond</keyword>
<evidence type="ECO:0000256" key="11">
    <source>
        <dbReference type="SAM" id="Phobius"/>
    </source>
</evidence>
<keyword evidence="5 10" id="KW-0297">G-protein coupled receptor</keyword>
<dbReference type="PANTHER" id="PTHR24248:SF125">
    <property type="entry name" value="DOPAMINE D2-LIKE RECEPTOR"/>
    <property type="match status" value="1"/>
</dbReference>
<proteinExistence type="inferred from homology"/>
<keyword evidence="14" id="KW-1185">Reference proteome</keyword>
<keyword evidence="2" id="KW-1003">Cell membrane</keyword>
<keyword evidence="4 11" id="KW-1133">Transmembrane helix</keyword>
<comment type="subcellular location">
    <subcellularLocation>
        <location evidence="1">Cell membrane</location>
        <topology evidence="1">Multi-pass membrane protein</topology>
    </subcellularLocation>
</comment>
<reference evidence="13 14" key="2">
    <citation type="submission" date="2018-11" db="EMBL/GenBank/DDBJ databases">
        <authorList>
            <consortium name="Pathogen Informatics"/>
        </authorList>
    </citation>
    <scope>NUCLEOTIDE SEQUENCE [LARGE SCALE GENOMIC DNA]</scope>
    <source>
        <strain evidence="13 14">Costa Rica</strain>
    </source>
</reference>
<evidence type="ECO:0000256" key="7">
    <source>
        <dbReference type="ARBA" id="ARBA00023157"/>
    </source>
</evidence>
<evidence type="ECO:0000259" key="12">
    <source>
        <dbReference type="PROSITE" id="PS50262"/>
    </source>
</evidence>
<dbReference type="EMBL" id="UYYA01000562">
    <property type="protein sequence ID" value="VDM54209.1"/>
    <property type="molecule type" value="Genomic_DNA"/>
</dbReference>
<dbReference type="Gene3D" id="1.20.1070.10">
    <property type="entry name" value="Rhodopsin 7-helix transmembrane proteins"/>
    <property type="match status" value="1"/>
</dbReference>
<evidence type="ECO:0000256" key="3">
    <source>
        <dbReference type="ARBA" id="ARBA00022692"/>
    </source>
</evidence>
<organism evidence="15">
    <name type="scientific">Angiostrongylus costaricensis</name>
    <name type="common">Nematode worm</name>
    <dbReference type="NCBI Taxonomy" id="334426"/>
    <lineage>
        <taxon>Eukaryota</taxon>
        <taxon>Metazoa</taxon>
        <taxon>Ecdysozoa</taxon>
        <taxon>Nematoda</taxon>
        <taxon>Chromadorea</taxon>
        <taxon>Rhabditida</taxon>
        <taxon>Rhabditina</taxon>
        <taxon>Rhabditomorpha</taxon>
        <taxon>Strongyloidea</taxon>
        <taxon>Metastrongylidae</taxon>
        <taxon>Angiostrongylus</taxon>
    </lineage>
</organism>
<evidence type="ECO:0000256" key="9">
    <source>
        <dbReference type="ARBA" id="ARBA00023224"/>
    </source>
</evidence>
<dbReference type="PROSITE" id="PS00237">
    <property type="entry name" value="G_PROTEIN_RECEP_F1_1"/>
    <property type="match status" value="1"/>
</dbReference>
<evidence type="ECO:0000256" key="1">
    <source>
        <dbReference type="ARBA" id="ARBA00004651"/>
    </source>
</evidence>
<keyword evidence="9 10" id="KW-0807">Transducer</keyword>
<dbReference type="InterPro" id="IPR000276">
    <property type="entry name" value="GPCR_Rhodpsn"/>
</dbReference>
<gene>
    <name evidence="13" type="ORF">ACOC_LOCUS2624</name>
</gene>
<evidence type="ECO:0000313" key="15">
    <source>
        <dbReference type="WBParaSite" id="ACOC_0000262301-mRNA-1"/>
    </source>
</evidence>